<keyword evidence="1" id="KW-1133">Transmembrane helix</keyword>
<gene>
    <name evidence="2" type="ORF">LMG1861_03821</name>
</gene>
<organism evidence="2 3">
    <name type="scientific">Achromobacter piechaudii</name>
    <dbReference type="NCBI Taxonomy" id="72556"/>
    <lineage>
        <taxon>Bacteria</taxon>
        <taxon>Pseudomonadati</taxon>
        <taxon>Pseudomonadota</taxon>
        <taxon>Betaproteobacteria</taxon>
        <taxon>Burkholderiales</taxon>
        <taxon>Alcaligenaceae</taxon>
        <taxon>Achromobacter</taxon>
    </lineage>
</organism>
<feature type="transmembrane region" description="Helical" evidence="1">
    <location>
        <begin position="31"/>
        <end position="57"/>
    </location>
</feature>
<reference evidence="2 3" key="1">
    <citation type="submission" date="2020-04" db="EMBL/GenBank/DDBJ databases">
        <authorList>
            <person name="De Canck E."/>
        </authorList>
    </citation>
    <scope>NUCLEOTIDE SEQUENCE [LARGE SCALE GENOMIC DNA]</scope>
    <source>
        <strain evidence="2 3">LMG 1861</strain>
    </source>
</reference>
<dbReference type="AlphaFoldDB" id="A0A6S7E0W5"/>
<protein>
    <submittedName>
        <fullName evidence="2">Uncharacterized protein</fullName>
    </submittedName>
</protein>
<keyword evidence="1" id="KW-0472">Membrane</keyword>
<name>A0A6S7E0W5_9BURK</name>
<dbReference type="Proteomes" id="UP000494105">
    <property type="component" value="Unassembled WGS sequence"/>
</dbReference>
<feature type="transmembrane region" description="Helical" evidence="1">
    <location>
        <begin position="78"/>
        <end position="111"/>
    </location>
</feature>
<evidence type="ECO:0000256" key="1">
    <source>
        <dbReference type="SAM" id="Phobius"/>
    </source>
</evidence>
<dbReference type="InterPro" id="IPR046515">
    <property type="entry name" value="DUF6693"/>
</dbReference>
<evidence type="ECO:0000313" key="3">
    <source>
        <dbReference type="Proteomes" id="UP000494105"/>
    </source>
</evidence>
<evidence type="ECO:0000313" key="2">
    <source>
        <dbReference type="EMBL" id="CAB3891396.1"/>
    </source>
</evidence>
<dbReference type="Pfam" id="PF20403">
    <property type="entry name" value="DUF6693"/>
    <property type="match status" value="1"/>
</dbReference>
<accession>A0A6S7E0W5</accession>
<keyword evidence="1" id="KW-0812">Transmembrane</keyword>
<sequence length="128" mass="14327">MVKPSLQFCTEESLTTMKQLNLKSDLTVGDIIGHGIIWILLSIVTLGLALFVFPYYMQRFIISRTSVLDDSGRRVGRLVCTIDLASIIGNIVLWAIISIVTLGIGYLIFLYKINAHCMNHTKVVELNI</sequence>
<dbReference type="EMBL" id="CADILD010000002">
    <property type="protein sequence ID" value="CAB3891396.1"/>
    <property type="molecule type" value="Genomic_DNA"/>
</dbReference>
<proteinExistence type="predicted"/>